<proteinExistence type="predicted"/>
<accession>A0ABS1TEP3</accession>
<gene>
    <name evidence="1" type="ORF">JK636_13715</name>
</gene>
<protein>
    <submittedName>
        <fullName evidence="1">Uncharacterized protein</fullName>
    </submittedName>
</protein>
<sequence>MKQISKLQNKMAAGCGVKTLEPSVANNILLYDSIAYVLMLAMLKS</sequence>
<organism evidence="1 2">
    <name type="scientific">Clostridium rhizosphaerae</name>
    <dbReference type="NCBI Taxonomy" id="2803861"/>
    <lineage>
        <taxon>Bacteria</taxon>
        <taxon>Bacillati</taxon>
        <taxon>Bacillota</taxon>
        <taxon>Clostridia</taxon>
        <taxon>Eubacteriales</taxon>
        <taxon>Clostridiaceae</taxon>
        <taxon>Clostridium</taxon>
    </lineage>
</organism>
<keyword evidence="2" id="KW-1185">Reference proteome</keyword>
<name>A0ABS1TEP3_9CLOT</name>
<evidence type="ECO:0000313" key="2">
    <source>
        <dbReference type="Proteomes" id="UP000632377"/>
    </source>
</evidence>
<comment type="caution">
    <text evidence="1">The sequence shown here is derived from an EMBL/GenBank/DDBJ whole genome shotgun (WGS) entry which is preliminary data.</text>
</comment>
<dbReference type="EMBL" id="JAESWC010000008">
    <property type="protein sequence ID" value="MBL4936814.1"/>
    <property type="molecule type" value="Genomic_DNA"/>
</dbReference>
<dbReference type="Proteomes" id="UP000632377">
    <property type="component" value="Unassembled WGS sequence"/>
</dbReference>
<reference evidence="1 2" key="1">
    <citation type="submission" date="2021-01" db="EMBL/GenBank/DDBJ databases">
        <title>Genome public.</title>
        <authorList>
            <person name="Liu C."/>
            <person name="Sun Q."/>
        </authorList>
    </citation>
    <scope>NUCLEOTIDE SEQUENCE [LARGE SCALE GENOMIC DNA]</scope>
    <source>
        <strain evidence="1 2">YIM B02515</strain>
    </source>
</reference>
<evidence type="ECO:0000313" key="1">
    <source>
        <dbReference type="EMBL" id="MBL4936814.1"/>
    </source>
</evidence>